<dbReference type="EMBL" id="UYYB01101722">
    <property type="protein sequence ID" value="VDM78372.1"/>
    <property type="molecule type" value="Genomic_DNA"/>
</dbReference>
<name>A0A3P7LGF0_STRVU</name>
<dbReference type="GO" id="GO:0004222">
    <property type="term" value="F:metalloendopeptidase activity"/>
    <property type="evidence" value="ECO:0007669"/>
    <property type="project" value="InterPro"/>
</dbReference>
<gene>
    <name evidence="3" type="ORF">SVUK_LOCUS13370</name>
</gene>
<dbReference type="Proteomes" id="UP000270094">
    <property type="component" value="Unassembled WGS sequence"/>
</dbReference>
<dbReference type="Gene3D" id="3.40.390.10">
    <property type="entry name" value="Collagenase (Catalytic Domain)"/>
    <property type="match status" value="1"/>
</dbReference>
<dbReference type="InterPro" id="IPR001506">
    <property type="entry name" value="Peptidase_M12A"/>
</dbReference>
<dbReference type="AlphaFoldDB" id="A0A3P7LGF0"/>
<accession>A0A3P7LGF0</accession>
<evidence type="ECO:0000313" key="3">
    <source>
        <dbReference type="EMBL" id="VDM78372.1"/>
    </source>
</evidence>
<organism evidence="3 4">
    <name type="scientific">Strongylus vulgaris</name>
    <name type="common">Blood worm</name>
    <dbReference type="NCBI Taxonomy" id="40348"/>
    <lineage>
        <taxon>Eukaryota</taxon>
        <taxon>Metazoa</taxon>
        <taxon>Ecdysozoa</taxon>
        <taxon>Nematoda</taxon>
        <taxon>Chromadorea</taxon>
        <taxon>Rhabditida</taxon>
        <taxon>Rhabditina</taxon>
        <taxon>Rhabditomorpha</taxon>
        <taxon>Strongyloidea</taxon>
        <taxon>Strongylidae</taxon>
        <taxon>Strongylus</taxon>
    </lineage>
</organism>
<evidence type="ECO:0000313" key="4">
    <source>
        <dbReference type="Proteomes" id="UP000270094"/>
    </source>
</evidence>
<sequence>MTTIFRREKRQAARARPKHDIWGKTVYFYFDPFYTSDNLKKEFNYAREAWEKDTCVNFTEIKQKGEERLFAAPYGGEIEVYRSANANCTAENLTASMKLKLVIEAKDFLLVTQQENVCESHVGKLGGEQPLILGKGCESFGHI</sequence>
<evidence type="ECO:0000259" key="2">
    <source>
        <dbReference type="PROSITE" id="PS51864"/>
    </source>
</evidence>
<feature type="domain" description="Peptidase M12A" evidence="2">
    <location>
        <begin position="11"/>
        <end position="143"/>
    </location>
</feature>
<dbReference type="InterPro" id="IPR024079">
    <property type="entry name" value="MetalloPept_cat_dom_sf"/>
</dbReference>
<protein>
    <recommendedName>
        <fullName evidence="2">Peptidase M12A domain-containing protein</fullName>
    </recommendedName>
</protein>
<dbReference type="GO" id="GO:0006508">
    <property type="term" value="P:proteolysis"/>
    <property type="evidence" value="ECO:0007669"/>
    <property type="project" value="InterPro"/>
</dbReference>
<dbReference type="Pfam" id="PF01400">
    <property type="entry name" value="Astacin"/>
    <property type="match status" value="1"/>
</dbReference>
<feature type="non-terminal residue" evidence="3">
    <location>
        <position position="143"/>
    </location>
</feature>
<evidence type="ECO:0000256" key="1">
    <source>
        <dbReference type="PROSITE-ProRule" id="PRU01211"/>
    </source>
</evidence>
<comment type="caution">
    <text evidence="1">Lacks conserved residue(s) required for the propagation of feature annotation.</text>
</comment>
<dbReference type="SUPFAM" id="SSF55486">
    <property type="entry name" value="Metalloproteases ('zincins'), catalytic domain"/>
    <property type="match status" value="1"/>
</dbReference>
<dbReference type="PROSITE" id="PS51864">
    <property type="entry name" value="ASTACIN"/>
    <property type="match status" value="1"/>
</dbReference>
<proteinExistence type="predicted"/>
<reference evidence="3 4" key="1">
    <citation type="submission" date="2018-11" db="EMBL/GenBank/DDBJ databases">
        <authorList>
            <consortium name="Pathogen Informatics"/>
        </authorList>
    </citation>
    <scope>NUCLEOTIDE SEQUENCE [LARGE SCALE GENOMIC DNA]</scope>
</reference>
<keyword evidence="4" id="KW-1185">Reference proteome</keyword>